<comment type="caution">
    <text evidence="1">The sequence shown here is derived from an EMBL/GenBank/DDBJ whole genome shotgun (WGS) entry which is preliminary data.</text>
</comment>
<dbReference type="Proteomes" id="UP001062846">
    <property type="component" value="Chromosome 3"/>
</dbReference>
<evidence type="ECO:0000313" key="2">
    <source>
        <dbReference type="Proteomes" id="UP001062846"/>
    </source>
</evidence>
<reference evidence="1" key="1">
    <citation type="submission" date="2022-02" db="EMBL/GenBank/DDBJ databases">
        <title>Plant Genome Project.</title>
        <authorList>
            <person name="Zhang R.-G."/>
        </authorList>
    </citation>
    <scope>NUCLEOTIDE SEQUENCE</scope>
    <source>
        <strain evidence="1">AT1</strain>
    </source>
</reference>
<evidence type="ECO:0000313" key="1">
    <source>
        <dbReference type="EMBL" id="KAI8562084.1"/>
    </source>
</evidence>
<proteinExistence type="predicted"/>
<protein>
    <submittedName>
        <fullName evidence="1">Uncharacterized protein</fullName>
    </submittedName>
</protein>
<organism evidence="1 2">
    <name type="scientific">Rhododendron molle</name>
    <name type="common">Chinese azalea</name>
    <name type="synonym">Azalea mollis</name>
    <dbReference type="NCBI Taxonomy" id="49168"/>
    <lineage>
        <taxon>Eukaryota</taxon>
        <taxon>Viridiplantae</taxon>
        <taxon>Streptophyta</taxon>
        <taxon>Embryophyta</taxon>
        <taxon>Tracheophyta</taxon>
        <taxon>Spermatophyta</taxon>
        <taxon>Magnoliopsida</taxon>
        <taxon>eudicotyledons</taxon>
        <taxon>Gunneridae</taxon>
        <taxon>Pentapetalae</taxon>
        <taxon>asterids</taxon>
        <taxon>Ericales</taxon>
        <taxon>Ericaceae</taxon>
        <taxon>Ericoideae</taxon>
        <taxon>Rhodoreae</taxon>
        <taxon>Rhododendron</taxon>
    </lineage>
</organism>
<gene>
    <name evidence="1" type="ORF">RHMOL_Rhmol03G0007300</name>
</gene>
<sequence>MAFIAFFLLLLALCKLPSTLPTGSALDLTDSTSSYSSDDALVPSIEESYSSANAVVPSVEEEKKPRKKQVMCTRNPKSCKKLSKHHSCCFRRTCVNLHSSRSNCGSCGNVCEHGKKCCRGICVDLQKDRNHCGKCRNVCLSGDNCVFGMCGYD</sequence>
<accession>A0ACC0PA99</accession>
<name>A0ACC0PA99_RHOML</name>
<dbReference type="EMBL" id="CM046390">
    <property type="protein sequence ID" value="KAI8562084.1"/>
    <property type="molecule type" value="Genomic_DNA"/>
</dbReference>
<keyword evidence="2" id="KW-1185">Reference proteome</keyword>